<dbReference type="Proteomes" id="UP000010074">
    <property type="component" value="Chromosome"/>
</dbReference>
<dbReference type="KEGG" id="bbat:Bdt_1091"/>
<evidence type="ECO:0008006" key="3">
    <source>
        <dbReference type="Google" id="ProtNLM"/>
    </source>
</evidence>
<dbReference type="HOGENOM" id="CLU_437237_0_0_7"/>
<sequence length="623" mass="64221">MFSVKIGMHCMKRIAILVPLFFSACGFKMDLFQSEQGSASGSECQEDLLNSDRCRVGAEKYVASSLGSNVLGPNGQLSVPIPQGYYDGSSSVAISDSNLDSQNIKKDISILGIVGSLEDRYPSCSDDALNAVKCSTGGARYVYDGAFGGRSVACSSGANAVACWAGANQFVTSTAGADVVGSNGALVVSLPNGYYEAKTCSIADLNLTAGNVRQGVQIFGVNGSYVGSFGAGIASQAHRDVSSNQITMESEVSTYAGAELPSGGGFEYRAIPDVLKDDDGSDGLSCNYAPRPSTTCGTSQATIALRIADCASKNAATASWDGATQCNGGQGLWRLVTRAGANKEVWQDQRTGLVWSSIVSSTGSTWCMSSGNTQHAPVYFAESYHGASGTPMEGNGAIGSFGGGSSSQQETITVTFTSATTYTVTGSSGASGCQAGSAAGGLTGVAGSTSTWSRTNYCSFTLRQGSTNFTAGDTFIISSASSTDTCFPGSANQPAAKYSVCYEGAGLSAVPGENWGTGVYLDSKGYMGKSTALSIHWRLPTLADYQLAEVDGVRFVMPDMGLPGGERPTRDGSPGGNNTHLEWTATVDAGGLNRRSSLLFDSVSGLGYGKRRSLTGGVRCVGR</sequence>
<dbReference type="PATRIC" id="fig|1069642.3.peg.1076"/>
<accession>K7YLX3</accession>
<dbReference type="EMBL" id="CP002930">
    <property type="protein sequence ID" value="AFY00791.1"/>
    <property type="molecule type" value="Genomic_DNA"/>
</dbReference>
<evidence type="ECO:0000313" key="2">
    <source>
        <dbReference type="Proteomes" id="UP000010074"/>
    </source>
</evidence>
<protein>
    <recommendedName>
        <fullName evidence="3">Lipoprotein</fullName>
    </recommendedName>
</protein>
<gene>
    <name evidence="1" type="ORF">Bdt_1091</name>
</gene>
<dbReference type="PROSITE" id="PS51257">
    <property type="entry name" value="PROKAR_LIPOPROTEIN"/>
    <property type="match status" value="1"/>
</dbReference>
<reference evidence="1 2" key="1">
    <citation type="journal article" date="2012" name="BMC Genomics">
        <title>Genome analysis of a simultaneously predatory and prey-independent, novel Bdellovibrio bacteriovorus from the River Tiber, supports in silico predictions of both ancient and recent lateral gene transfer from diverse bacteria.</title>
        <authorList>
            <person name="Hobley L."/>
            <person name="Lerner T.R."/>
            <person name="Williams L.E."/>
            <person name="Lambert C."/>
            <person name="Till R."/>
            <person name="Milner D.S."/>
            <person name="Basford S.M."/>
            <person name="Capeness M.J."/>
            <person name="Fenton A.K."/>
            <person name="Atterbury R.J."/>
            <person name="Harris M.A."/>
            <person name="Sockett R.E."/>
        </authorList>
    </citation>
    <scope>NUCLEOTIDE SEQUENCE [LARGE SCALE GENOMIC DNA]</scope>
    <source>
        <strain evidence="1 2">Tiberius</strain>
    </source>
</reference>
<proteinExistence type="predicted"/>
<evidence type="ECO:0000313" key="1">
    <source>
        <dbReference type="EMBL" id="AFY00791.1"/>
    </source>
</evidence>
<dbReference type="AlphaFoldDB" id="K7YLX3"/>
<name>K7YLX3_BDEBC</name>
<organism evidence="1 2">
    <name type="scientific">Bdellovibrio bacteriovorus str. Tiberius</name>
    <dbReference type="NCBI Taxonomy" id="1069642"/>
    <lineage>
        <taxon>Bacteria</taxon>
        <taxon>Pseudomonadati</taxon>
        <taxon>Bdellovibrionota</taxon>
        <taxon>Bdellovibrionia</taxon>
        <taxon>Bdellovibrionales</taxon>
        <taxon>Pseudobdellovibrionaceae</taxon>
        <taxon>Bdellovibrio</taxon>
    </lineage>
</organism>